<dbReference type="SUPFAM" id="SSF56219">
    <property type="entry name" value="DNase I-like"/>
    <property type="match status" value="1"/>
</dbReference>
<evidence type="ECO:0000256" key="1">
    <source>
        <dbReference type="SAM" id="MobiDB-lite"/>
    </source>
</evidence>
<proteinExistence type="predicted"/>
<feature type="region of interest" description="Disordered" evidence="1">
    <location>
        <begin position="331"/>
        <end position="400"/>
    </location>
</feature>
<dbReference type="CDD" id="cd01650">
    <property type="entry name" value="RT_nLTR_like"/>
    <property type="match status" value="1"/>
</dbReference>
<keyword evidence="4" id="KW-1185">Reference proteome</keyword>
<dbReference type="InterPro" id="IPR043502">
    <property type="entry name" value="DNA/RNA_pol_sf"/>
</dbReference>
<dbReference type="PANTHER" id="PTHR33116:SF84">
    <property type="entry name" value="RNA-DIRECTED DNA POLYMERASE"/>
    <property type="match status" value="1"/>
</dbReference>
<dbReference type="EMBL" id="NBSK02000002">
    <property type="protein sequence ID" value="KAJ0222221.1"/>
    <property type="molecule type" value="Genomic_DNA"/>
</dbReference>
<comment type="caution">
    <text evidence="3">The sequence shown here is derived from an EMBL/GenBank/DDBJ whole genome shotgun (WGS) entry which is preliminary data.</text>
</comment>
<feature type="domain" description="Reverse transcriptase" evidence="2">
    <location>
        <begin position="964"/>
        <end position="1228"/>
    </location>
</feature>
<name>A0A9R1WGX2_LACSA</name>
<dbReference type="InterPro" id="IPR000477">
    <property type="entry name" value="RT_dom"/>
</dbReference>
<dbReference type="Pfam" id="PF00078">
    <property type="entry name" value="RVT_1"/>
    <property type="match status" value="1"/>
</dbReference>
<dbReference type="Gene3D" id="3.60.10.10">
    <property type="entry name" value="Endonuclease/exonuclease/phosphatase"/>
    <property type="match status" value="1"/>
</dbReference>
<protein>
    <recommendedName>
        <fullName evidence="2">Reverse transcriptase domain-containing protein</fullName>
    </recommendedName>
</protein>
<dbReference type="PANTHER" id="PTHR33116">
    <property type="entry name" value="REVERSE TRANSCRIPTASE ZINC-BINDING DOMAIN-CONTAINING PROTEIN-RELATED-RELATED"/>
    <property type="match status" value="1"/>
</dbReference>
<organism evidence="3 4">
    <name type="scientific">Lactuca sativa</name>
    <name type="common">Garden lettuce</name>
    <dbReference type="NCBI Taxonomy" id="4236"/>
    <lineage>
        <taxon>Eukaryota</taxon>
        <taxon>Viridiplantae</taxon>
        <taxon>Streptophyta</taxon>
        <taxon>Embryophyta</taxon>
        <taxon>Tracheophyta</taxon>
        <taxon>Spermatophyta</taxon>
        <taxon>Magnoliopsida</taxon>
        <taxon>eudicotyledons</taxon>
        <taxon>Gunneridae</taxon>
        <taxon>Pentapetalae</taxon>
        <taxon>asterids</taxon>
        <taxon>campanulids</taxon>
        <taxon>Asterales</taxon>
        <taxon>Asteraceae</taxon>
        <taxon>Cichorioideae</taxon>
        <taxon>Cichorieae</taxon>
        <taxon>Lactucinae</taxon>
        <taxon>Lactuca</taxon>
    </lineage>
</organism>
<feature type="compositionally biased region" description="Low complexity" evidence="1">
    <location>
        <begin position="383"/>
        <end position="393"/>
    </location>
</feature>
<reference evidence="3 4" key="1">
    <citation type="journal article" date="2017" name="Nat. Commun.">
        <title>Genome assembly with in vitro proximity ligation data and whole-genome triplication in lettuce.</title>
        <authorList>
            <person name="Reyes-Chin-Wo S."/>
            <person name="Wang Z."/>
            <person name="Yang X."/>
            <person name="Kozik A."/>
            <person name="Arikit S."/>
            <person name="Song C."/>
            <person name="Xia L."/>
            <person name="Froenicke L."/>
            <person name="Lavelle D.O."/>
            <person name="Truco M.J."/>
            <person name="Xia R."/>
            <person name="Zhu S."/>
            <person name="Xu C."/>
            <person name="Xu H."/>
            <person name="Xu X."/>
            <person name="Cox K."/>
            <person name="Korf I."/>
            <person name="Meyers B.C."/>
            <person name="Michelmore R.W."/>
        </authorList>
    </citation>
    <scope>NUCLEOTIDE SEQUENCE [LARGE SCALE GENOMIC DNA]</scope>
    <source>
        <strain evidence="4">cv. Salinas</strain>
        <tissue evidence="3">Seedlings</tissue>
    </source>
</reference>
<evidence type="ECO:0000259" key="2">
    <source>
        <dbReference type="PROSITE" id="PS50878"/>
    </source>
</evidence>
<feature type="compositionally biased region" description="Polar residues" evidence="1">
    <location>
        <begin position="358"/>
        <end position="370"/>
    </location>
</feature>
<gene>
    <name evidence="3" type="ORF">LSAT_V11C200063020</name>
</gene>
<evidence type="ECO:0000313" key="3">
    <source>
        <dbReference type="EMBL" id="KAJ0222221.1"/>
    </source>
</evidence>
<dbReference type="Proteomes" id="UP000235145">
    <property type="component" value="Unassembled WGS sequence"/>
</dbReference>
<accession>A0A9R1WGX2</accession>
<evidence type="ECO:0000313" key="4">
    <source>
        <dbReference type="Proteomes" id="UP000235145"/>
    </source>
</evidence>
<dbReference type="InterPro" id="IPR036691">
    <property type="entry name" value="Endo/exonu/phosph_ase_sf"/>
</dbReference>
<sequence length="1352" mass="154113">MRGSKEEKMAVDDIVKQNENARNKNGGLLITEGMLDKVSYGNSQEKTDMPWHMPKDVEDKVGEKISYAEKVSGKKLNAANLISVIKMDPNLPVGVVEMPYSDILKGCSPFKTTLYGYFIDKHVNFFNVNKFAHNMWKKHGLEEVMGMISVLKGGVWMIFDSALVVRRWTTGVSSAKGQHDKVPVWVKIFNVPLEYWNGTGLSHIAWEIGKPLDVNAHTANMCQNHWGRPAFMRILIEMSASKDWLKEVQVYSSDLTTGERILTKCRVEYAWNPSKCSHCKVYGHKDSNCGILLANQVNEIINNSKKEENSEGVKIDLMQVLIDSTKKVESDEEGFQTVGKKNNGKNAGEKPKAESGKKNQNFGQGQNGKMQRNGRDWIGSNYGNQGQNGNKQGKVGEASQQEELRKKVVSGQRYIPKLGPDIKISSNFELNPRSVKEIDVGNIFSKNKFDILENLEDENPFIFAKGGVNEDDLAYLDSVDHMEIPTWNFFPMMFSFGIWNIRGLNLSPKQKEIKNLIKENNLSLLAVLESQVSASKLHEKCDKIFGSWKWVASKGIYGNTIRIIVGWNSNFFDVNLIDQNDQVLHCKISFPTNNKFVFCSFVYAANKYMERRVLWSSLKMFKGVVRDDPWIIGGDFNVTLNLNESTAGSSRLSIGMEDFLDCINSLDIQDINCNGLNYTWNQKPRGKNGILKKPDRVMGNCRIIEEFPSIYASFLPYGISDHSPMVIKIPLKMKFNVLPLVEAQWNYDVKGNKMFCLVQKLKALKKPIRKLFRDQGHLTEKVSHYRKELAVVQADFDKDPFNPKLRDLEAIFLNEFKKAYAEEECFLKQKAKVGWLKEGDSNSKFFHKIVKGRNNRNNIRAVLNEQGEWIEDEKVPNIFINYFKEFLGTENHCAEIDNPHSLFSKKLDLVYAAEMVKVVTDEEIKSALFDINDDKAPGPDGFSAKFFKSMWAVIGNDFCQAVKEFFCNGKLLKEVNATVIALVPKIDTPGKCISKIIVGRIRNYLNFIVSNNQSAFIPGRSITDNILLSQELVRGYHRDRGFSRCAMKVDIQKAYDTVNWSFLQDILFFFGFHPVMIKWIMCCVTTPTFMLSINGSFYGYFEGKRGLRQGCPLSPYLFTLVMETFNLILQRKIRNEKFFKNHWGCKKQKITHLCFADDLMIFCHGNKASVKVIKEALDEFAGVAGLNPNLAKSHIFFGNVKANMKKKILDSLAFVEGKLPMRYLGLPLISTRLFIRDCKRLITAHFFSSFSFPMYWASSMLIPMSVIKEIEKMMKNFLWNHDESKKGRAKMAWSAICKPVANGGLGLRSLRMWNKAILSKRIWMILSDVDSLWEEAFGMLRKRMVLVGAGGI</sequence>
<feature type="compositionally biased region" description="Basic and acidic residues" evidence="1">
    <location>
        <begin position="347"/>
        <end position="357"/>
    </location>
</feature>
<dbReference type="SUPFAM" id="SSF56672">
    <property type="entry name" value="DNA/RNA polymerases"/>
    <property type="match status" value="1"/>
</dbReference>
<dbReference type="PROSITE" id="PS50878">
    <property type="entry name" value="RT_POL"/>
    <property type="match status" value="1"/>
</dbReference>